<organism evidence="3 4">
    <name type="scientific">Hypsizygus marmoreus</name>
    <name type="common">White beech mushroom</name>
    <name type="synonym">Agaricus marmoreus</name>
    <dbReference type="NCBI Taxonomy" id="39966"/>
    <lineage>
        <taxon>Eukaryota</taxon>
        <taxon>Fungi</taxon>
        <taxon>Dikarya</taxon>
        <taxon>Basidiomycota</taxon>
        <taxon>Agaricomycotina</taxon>
        <taxon>Agaricomycetes</taxon>
        <taxon>Agaricomycetidae</taxon>
        <taxon>Agaricales</taxon>
        <taxon>Tricholomatineae</taxon>
        <taxon>Lyophyllaceae</taxon>
        <taxon>Hypsizygus</taxon>
    </lineage>
</organism>
<comment type="caution">
    <text evidence="3">The sequence shown here is derived from an EMBL/GenBank/DDBJ whole genome shotgun (WGS) entry which is preliminary data.</text>
</comment>
<name>A0A369J6W8_HYPMA</name>
<evidence type="ECO:0000256" key="2">
    <source>
        <dbReference type="SAM" id="Phobius"/>
    </source>
</evidence>
<feature type="transmembrane region" description="Helical" evidence="2">
    <location>
        <begin position="33"/>
        <end position="57"/>
    </location>
</feature>
<keyword evidence="2" id="KW-1133">Transmembrane helix</keyword>
<dbReference type="EMBL" id="LUEZ02000158">
    <property type="protein sequence ID" value="RDB15453.1"/>
    <property type="molecule type" value="Genomic_DNA"/>
</dbReference>
<feature type="region of interest" description="Disordered" evidence="1">
    <location>
        <begin position="1"/>
        <end position="20"/>
    </location>
</feature>
<evidence type="ECO:0000256" key="1">
    <source>
        <dbReference type="SAM" id="MobiDB-lite"/>
    </source>
</evidence>
<dbReference type="Proteomes" id="UP000076154">
    <property type="component" value="Unassembled WGS sequence"/>
</dbReference>
<protein>
    <submittedName>
        <fullName evidence="3">Uncharacterized protein</fullName>
    </submittedName>
</protein>
<feature type="region of interest" description="Disordered" evidence="1">
    <location>
        <begin position="67"/>
        <end position="113"/>
    </location>
</feature>
<keyword evidence="2" id="KW-0472">Membrane</keyword>
<accession>A0A369J6W8</accession>
<sequence length="113" mass="12089">MSATTTLPPSTISTSAIPTDTPVSYTNPLVAEILAYASIACVGGTLIALAIYLVFYYKRPVPLDLEKQDKAQSKPTLRQSRGSWASDSTVNTTLTSPPKAVTTERGTARRLSQ</sequence>
<keyword evidence="2" id="KW-0812">Transmembrane</keyword>
<proteinExistence type="predicted"/>
<dbReference type="InParanoid" id="A0A369J6W8"/>
<keyword evidence="4" id="KW-1185">Reference proteome</keyword>
<evidence type="ECO:0000313" key="4">
    <source>
        <dbReference type="Proteomes" id="UP000076154"/>
    </source>
</evidence>
<gene>
    <name evidence="3" type="ORF">Hypma_004212</name>
</gene>
<evidence type="ECO:0000313" key="3">
    <source>
        <dbReference type="EMBL" id="RDB15453.1"/>
    </source>
</evidence>
<feature type="compositionally biased region" description="Polar residues" evidence="1">
    <location>
        <begin position="73"/>
        <end position="96"/>
    </location>
</feature>
<dbReference type="AlphaFoldDB" id="A0A369J6W8"/>
<reference evidence="3" key="1">
    <citation type="submission" date="2018-04" db="EMBL/GenBank/DDBJ databases">
        <title>Whole genome sequencing of Hypsizygus marmoreus.</title>
        <authorList>
            <person name="Choi I.-G."/>
            <person name="Min B."/>
            <person name="Kim J.-G."/>
            <person name="Kim S."/>
            <person name="Oh Y.-L."/>
            <person name="Kong W.-S."/>
            <person name="Park H."/>
            <person name="Jeong J."/>
            <person name="Song E.-S."/>
        </authorList>
    </citation>
    <scope>NUCLEOTIDE SEQUENCE [LARGE SCALE GENOMIC DNA]</scope>
    <source>
        <strain evidence="3">51987-8</strain>
    </source>
</reference>